<dbReference type="PANTHER" id="PTHR14112:SF1">
    <property type="entry name" value="KRAB-RELATED DOMAIN-CONTAINING PROTEIN"/>
    <property type="match status" value="1"/>
</dbReference>
<evidence type="ECO:0000313" key="3">
    <source>
        <dbReference type="EMBL" id="KFO22677.1"/>
    </source>
</evidence>
<dbReference type="InterPro" id="IPR003655">
    <property type="entry name" value="aKRAB"/>
</dbReference>
<name>A0A091CVR3_FUKDA</name>
<dbReference type="InterPro" id="IPR019041">
    <property type="entry name" value="SSXRD_motif"/>
</dbReference>
<sequence>MNGDSSFAKGPGKNTLKSEKINKVFEEISNYFSESQWEKLSYSDKITWVYLKRNYITMSSLGLRAFLPTFRNNQKKDNSTPKDNSGETSSHGTKGQSISFSDKADLTFPVSPTLTYQPFSIIDFKRGDNVWSHRLHERKNFVVYEEISEPEEEEDN</sequence>
<gene>
    <name evidence="3" type="ORF">H920_15965</name>
</gene>
<dbReference type="SUPFAM" id="SSF109640">
    <property type="entry name" value="KRAB domain (Kruppel-associated box)"/>
    <property type="match status" value="1"/>
</dbReference>
<dbReference type="AlphaFoldDB" id="A0A091CVR3"/>
<organism evidence="3 4">
    <name type="scientific">Fukomys damarensis</name>
    <name type="common">Damaraland mole rat</name>
    <name type="synonym">Cryptomys damarensis</name>
    <dbReference type="NCBI Taxonomy" id="885580"/>
    <lineage>
        <taxon>Eukaryota</taxon>
        <taxon>Metazoa</taxon>
        <taxon>Chordata</taxon>
        <taxon>Craniata</taxon>
        <taxon>Vertebrata</taxon>
        <taxon>Euteleostomi</taxon>
        <taxon>Mammalia</taxon>
        <taxon>Eutheria</taxon>
        <taxon>Euarchontoglires</taxon>
        <taxon>Glires</taxon>
        <taxon>Rodentia</taxon>
        <taxon>Hystricomorpha</taxon>
        <taxon>Bathyergidae</taxon>
        <taxon>Fukomys</taxon>
    </lineage>
</organism>
<dbReference type="PANTHER" id="PTHR14112">
    <property type="entry name" value="SYNOVIAL SARCOMA, X MEMBER"/>
    <property type="match status" value="1"/>
</dbReference>
<dbReference type="EMBL" id="KN123977">
    <property type="protein sequence ID" value="KFO22677.1"/>
    <property type="molecule type" value="Genomic_DNA"/>
</dbReference>
<dbReference type="Proteomes" id="UP000028990">
    <property type="component" value="Unassembled WGS sequence"/>
</dbReference>
<dbReference type="GO" id="GO:0006355">
    <property type="term" value="P:regulation of DNA-templated transcription"/>
    <property type="evidence" value="ECO:0007669"/>
    <property type="project" value="InterPro"/>
</dbReference>
<evidence type="ECO:0000313" key="4">
    <source>
        <dbReference type="Proteomes" id="UP000028990"/>
    </source>
</evidence>
<evidence type="ECO:0000256" key="1">
    <source>
        <dbReference type="SAM" id="MobiDB-lite"/>
    </source>
</evidence>
<dbReference type="GO" id="GO:0005634">
    <property type="term" value="C:nucleus"/>
    <property type="evidence" value="ECO:0007669"/>
    <property type="project" value="InterPro"/>
</dbReference>
<accession>A0A091CVR3</accession>
<dbReference type="PROSITE" id="PS50806">
    <property type="entry name" value="KRAB_RELATED"/>
    <property type="match status" value="1"/>
</dbReference>
<keyword evidence="4" id="KW-1185">Reference proteome</keyword>
<dbReference type="InterPro" id="IPR036051">
    <property type="entry name" value="KRAB_dom_sf"/>
</dbReference>
<feature type="region of interest" description="Disordered" evidence="1">
    <location>
        <begin position="72"/>
        <end position="99"/>
    </location>
</feature>
<dbReference type="Pfam" id="PF09514">
    <property type="entry name" value="SSXRD"/>
    <property type="match status" value="1"/>
</dbReference>
<feature type="compositionally biased region" description="Polar residues" evidence="1">
    <location>
        <begin position="81"/>
        <end position="99"/>
    </location>
</feature>
<feature type="domain" description="KRAB-related" evidence="2">
    <location>
        <begin position="20"/>
        <end position="83"/>
    </location>
</feature>
<proteinExistence type="predicted"/>
<protein>
    <submittedName>
        <fullName evidence="3">Protein SSX3</fullName>
    </submittedName>
</protein>
<reference evidence="3 4" key="1">
    <citation type="submission" date="2013-11" db="EMBL/GenBank/DDBJ databases">
        <title>The Damaraland mole rat (Fukomys damarensis) genome and evolution of African mole rats.</title>
        <authorList>
            <person name="Gladyshev V.N."/>
            <person name="Fang X."/>
        </authorList>
    </citation>
    <scope>NUCLEOTIDE SEQUENCE [LARGE SCALE GENOMIC DNA]</scope>
    <source>
        <tissue evidence="3">Liver</tissue>
    </source>
</reference>
<evidence type="ECO:0000259" key="2">
    <source>
        <dbReference type="PROSITE" id="PS50806"/>
    </source>
</evidence>